<feature type="transmembrane region" description="Helical" evidence="1">
    <location>
        <begin position="51"/>
        <end position="78"/>
    </location>
</feature>
<evidence type="ECO:0000313" key="3">
    <source>
        <dbReference type="Proteomes" id="UP000593702"/>
    </source>
</evidence>
<keyword evidence="1" id="KW-0472">Membrane</keyword>
<sequence>MSTPAHTSPDPYRTLVIVFFYIITALFVIGTGLNFLFMFPFGDRLKIIMRVTPLISILTTLICMFSFLSPVLGVYMFYMLYHNGPDNIHFFVSNKSKP</sequence>
<name>A0A7R5WNX4_9POXV</name>
<keyword evidence="3" id="KW-1185">Reference proteome</keyword>
<keyword evidence="1" id="KW-1133">Transmembrane helix</keyword>
<organism evidence="2 3">
    <name type="scientific">Diachasmimorpha longicaudata entomopoxvirus</name>
    <dbReference type="NCBI Taxonomy" id="109981"/>
    <lineage>
        <taxon>Viruses</taxon>
        <taxon>Varidnaviria</taxon>
        <taxon>Bamfordvirae</taxon>
        <taxon>Nucleocytoviricota</taxon>
        <taxon>Pokkesviricetes</taxon>
        <taxon>Chitovirales</taxon>
        <taxon>Poxviridae</taxon>
        <taxon>Entomopoxvirinae</taxon>
        <taxon>Epsilonentomopoxvirus</taxon>
        <taxon>Epsilonentomopoxvirus dlongicaudata</taxon>
        <taxon>Diachasmimorpha entomopoxvirus</taxon>
    </lineage>
</organism>
<gene>
    <name evidence="2" type="ORF">DLEV_135</name>
</gene>
<feature type="transmembrane region" description="Helical" evidence="1">
    <location>
        <begin position="12"/>
        <end position="39"/>
    </location>
</feature>
<dbReference type="EMBL" id="KR095315">
    <property type="protein sequence ID" value="AKS26426.1"/>
    <property type="molecule type" value="Genomic_DNA"/>
</dbReference>
<evidence type="ECO:0000313" key="2">
    <source>
        <dbReference type="EMBL" id="AKS26426.1"/>
    </source>
</evidence>
<evidence type="ECO:0000256" key="1">
    <source>
        <dbReference type="SAM" id="Phobius"/>
    </source>
</evidence>
<protein>
    <submittedName>
        <fullName evidence="2">Uncharacterized protein</fullName>
    </submittedName>
</protein>
<reference evidence="2 3" key="1">
    <citation type="submission" date="2015-04" db="EMBL/GenBank/DDBJ databases">
        <title>Diachasmimorpha longicaudata entomopoxvirus genome.</title>
        <authorList>
            <person name="Coffman K.A."/>
            <person name="Burke G.R."/>
        </authorList>
    </citation>
    <scope>NUCLEOTIDE SEQUENCE [LARGE SCALE GENOMIC DNA]</scope>
</reference>
<proteinExistence type="predicted"/>
<dbReference type="Proteomes" id="UP000593702">
    <property type="component" value="Segment"/>
</dbReference>
<keyword evidence="1" id="KW-0812">Transmembrane</keyword>
<accession>A0A7R5WNX4</accession>